<gene>
    <name evidence="2" type="ORF">BIP78_0532</name>
</gene>
<evidence type="ECO:0000256" key="1">
    <source>
        <dbReference type="SAM" id="MobiDB-lite"/>
    </source>
</evidence>
<organism evidence="2 3">
    <name type="scientific">Bipolaricaulis sibiricus</name>
    <dbReference type="NCBI Taxonomy" id="2501609"/>
    <lineage>
        <taxon>Bacteria</taxon>
        <taxon>Candidatus Bipolaricaulota</taxon>
        <taxon>Candidatus Bipolaricaulia</taxon>
        <taxon>Candidatus Bipolaricaulales</taxon>
        <taxon>Candidatus Bipolaricaulaceae</taxon>
        <taxon>Candidatus Bipolaricaulis</taxon>
    </lineage>
</organism>
<dbReference type="Gene3D" id="3.30.110.20">
    <property type="entry name" value="Alba-like domain"/>
    <property type="match status" value="1"/>
</dbReference>
<name>A0A410FTP1_BIPS1</name>
<proteinExistence type="predicted"/>
<sequence>MNVLKIASTSEVGLAAGALANTFREEGMAELQAIGPKAVNQAVKCIAIARGYVAPSGVDLYFVPSFVDVEVSDETRTGIRFTVRSRTPVPALRPRRRADAPPPPTEARAPQPEEWQDI</sequence>
<dbReference type="Pfam" id="PF04232">
    <property type="entry name" value="SpoVS"/>
    <property type="match status" value="1"/>
</dbReference>
<dbReference type="EMBL" id="CP034928">
    <property type="protein sequence ID" value="QAA76298.1"/>
    <property type="molecule type" value="Genomic_DNA"/>
</dbReference>
<dbReference type="GO" id="GO:0003676">
    <property type="term" value="F:nucleic acid binding"/>
    <property type="evidence" value="ECO:0007669"/>
    <property type="project" value="InterPro"/>
</dbReference>
<protein>
    <recommendedName>
        <fullName evidence="4">Stage V sporulation protein S</fullName>
    </recommendedName>
</protein>
<dbReference type="AlphaFoldDB" id="A0A410FTP1"/>
<reference evidence="3" key="1">
    <citation type="submission" date="2018-12" db="EMBL/GenBank/DDBJ databases">
        <title>Complete genome sequence of an uncultured bacterium of the candidate phylum Bipolaricaulota.</title>
        <authorList>
            <person name="Kadnikov V.V."/>
            <person name="Mardanov A.V."/>
            <person name="Beletsky A.V."/>
            <person name="Frank Y.A."/>
            <person name="Karnachuk O.V."/>
            <person name="Ravin N.V."/>
        </authorList>
    </citation>
    <scope>NUCLEOTIDE SEQUENCE [LARGE SCALE GENOMIC DNA]</scope>
</reference>
<dbReference type="PANTHER" id="PTHR35331:SF1">
    <property type="entry name" value="STAGE V SPORULATION PROTEIN S"/>
    <property type="match status" value="1"/>
</dbReference>
<accession>A0A410FTP1</accession>
<evidence type="ECO:0000313" key="2">
    <source>
        <dbReference type="EMBL" id="QAA76298.1"/>
    </source>
</evidence>
<feature type="region of interest" description="Disordered" evidence="1">
    <location>
        <begin position="90"/>
        <end position="118"/>
    </location>
</feature>
<dbReference type="Proteomes" id="UP000287233">
    <property type="component" value="Chromosome"/>
</dbReference>
<evidence type="ECO:0008006" key="4">
    <source>
        <dbReference type="Google" id="ProtNLM"/>
    </source>
</evidence>
<dbReference type="KEGG" id="bih:BIP78_0532"/>
<evidence type="ECO:0000313" key="3">
    <source>
        <dbReference type="Proteomes" id="UP000287233"/>
    </source>
</evidence>
<dbReference type="InterPro" id="IPR036882">
    <property type="entry name" value="Alba-like_dom_sf"/>
</dbReference>
<dbReference type="PANTHER" id="PTHR35331">
    <property type="entry name" value="STAGE V SPORULATION PROTEIN S"/>
    <property type="match status" value="1"/>
</dbReference>
<dbReference type="InterPro" id="IPR007347">
    <property type="entry name" value="SpoVS"/>
</dbReference>